<dbReference type="GO" id="GO:0070967">
    <property type="term" value="F:coenzyme F420 binding"/>
    <property type="evidence" value="ECO:0007669"/>
    <property type="project" value="TreeGrafter"/>
</dbReference>
<accession>A0A1Q4HYA0</accession>
<dbReference type="InterPro" id="IPR012349">
    <property type="entry name" value="Split_barrel_FMN-bd"/>
</dbReference>
<dbReference type="EMBL" id="MPNT01000005">
    <property type="protein sequence ID" value="OJZ74650.1"/>
    <property type="molecule type" value="Genomic_DNA"/>
</dbReference>
<dbReference type="GO" id="GO:0005886">
    <property type="term" value="C:plasma membrane"/>
    <property type="evidence" value="ECO:0007669"/>
    <property type="project" value="TreeGrafter"/>
</dbReference>
<dbReference type="Gene3D" id="2.30.110.10">
    <property type="entry name" value="Electron Transport, Fmn-binding Protein, Chain A"/>
    <property type="match status" value="1"/>
</dbReference>
<comment type="caution">
    <text evidence="4">The sequence shown here is derived from an EMBL/GenBank/DDBJ whole genome shotgun (WGS) entry which is preliminary data.</text>
</comment>
<keyword evidence="5" id="KW-1185">Reference proteome</keyword>
<keyword evidence="2" id="KW-0560">Oxidoreductase</keyword>
<comment type="similarity">
    <text evidence="1">Belongs to the F420H(2)-dependent quinone reductase family.</text>
</comment>
<dbReference type="PANTHER" id="PTHR39428">
    <property type="entry name" value="F420H(2)-DEPENDENT QUINONE REDUCTASE RV1261C"/>
    <property type="match status" value="1"/>
</dbReference>
<proteinExistence type="inferred from homology"/>
<dbReference type="Proteomes" id="UP000186438">
    <property type="component" value="Unassembled WGS sequence"/>
</dbReference>
<evidence type="ECO:0000256" key="2">
    <source>
        <dbReference type="ARBA" id="ARBA00023002"/>
    </source>
</evidence>
<organism evidence="4 5">
    <name type="scientific">Mycobacterium paraffinicum</name>
    <dbReference type="NCBI Taxonomy" id="53378"/>
    <lineage>
        <taxon>Bacteria</taxon>
        <taxon>Bacillati</taxon>
        <taxon>Actinomycetota</taxon>
        <taxon>Actinomycetes</taxon>
        <taxon>Mycobacteriales</taxon>
        <taxon>Mycobacteriaceae</taxon>
        <taxon>Mycobacterium</taxon>
    </lineage>
</organism>
<protein>
    <recommendedName>
        <fullName evidence="6">Nitroreductase</fullName>
    </recommendedName>
</protein>
<dbReference type="PANTHER" id="PTHR39428:SF1">
    <property type="entry name" value="F420H(2)-DEPENDENT QUINONE REDUCTASE RV1261C"/>
    <property type="match status" value="1"/>
</dbReference>
<evidence type="ECO:0000313" key="4">
    <source>
        <dbReference type="EMBL" id="OJZ74650.1"/>
    </source>
</evidence>
<evidence type="ECO:0000313" key="5">
    <source>
        <dbReference type="Proteomes" id="UP000186438"/>
    </source>
</evidence>
<dbReference type="AlphaFoldDB" id="A0A1Q4HYA0"/>
<sequence>MYFTDGGRVVLIATNFGAAKNPGWYCNLKADPIVELYGRGFNESFATPEIYGDERDSLFQRAKDAPGPCGKYEDIADAKNRYVPVMVSSPKDP</sequence>
<evidence type="ECO:0000256" key="3">
    <source>
        <dbReference type="ARBA" id="ARBA00049106"/>
    </source>
</evidence>
<dbReference type="InterPro" id="IPR004378">
    <property type="entry name" value="F420H2_quin_Rdtase"/>
</dbReference>
<dbReference type="STRING" id="53378.BRW65_08010"/>
<evidence type="ECO:0008006" key="6">
    <source>
        <dbReference type="Google" id="ProtNLM"/>
    </source>
</evidence>
<comment type="catalytic activity">
    <reaction evidence="3">
        <text>oxidized coenzyme F420-(gamma-L-Glu)(n) + a quinol + H(+) = reduced coenzyme F420-(gamma-L-Glu)(n) + a quinone</text>
        <dbReference type="Rhea" id="RHEA:39663"/>
        <dbReference type="Rhea" id="RHEA-COMP:12939"/>
        <dbReference type="Rhea" id="RHEA-COMP:14378"/>
        <dbReference type="ChEBI" id="CHEBI:15378"/>
        <dbReference type="ChEBI" id="CHEBI:24646"/>
        <dbReference type="ChEBI" id="CHEBI:132124"/>
        <dbReference type="ChEBI" id="CHEBI:133980"/>
        <dbReference type="ChEBI" id="CHEBI:139511"/>
    </reaction>
</comment>
<gene>
    <name evidence="4" type="ORF">BRW65_08010</name>
</gene>
<dbReference type="Pfam" id="PF04075">
    <property type="entry name" value="F420H2_quin_red"/>
    <property type="match status" value="1"/>
</dbReference>
<name>A0A1Q4HYA0_9MYCO</name>
<dbReference type="GO" id="GO:0016491">
    <property type="term" value="F:oxidoreductase activity"/>
    <property type="evidence" value="ECO:0007669"/>
    <property type="project" value="UniProtKB-KW"/>
</dbReference>
<evidence type="ECO:0000256" key="1">
    <source>
        <dbReference type="ARBA" id="ARBA00008710"/>
    </source>
</evidence>
<reference evidence="4 5" key="1">
    <citation type="submission" date="2016-11" db="EMBL/GenBank/DDBJ databases">
        <title>Genome sequences of unsequenced Mycobacteria.</title>
        <authorList>
            <person name="Greninger A.L."/>
            <person name="Fang F."/>
            <person name="Jerome K.R."/>
        </authorList>
    </citation>
    <scope>NUCLEOTIDE SEQUENCE [LARGE SCALE GENOMIC DNA]</scope>
    <source>
        <strain evidence="4 5">M11</strain>
    </source>
</reference>